<feature type="compositionally biased region" description="Low complexity" evidence="1">
    <location>
        <begin position="280"/>
        <end position="289"/>
    </location>
</feature>
<accession>A0A183LF20</accession>
<dbReference type="PANTHER" id="PTHR47027">
    <property type="entry name" value="REVERSE TRANSCRIPTASE DOMAIN-CONTAINING PROTEIN"/>
    <property type="match status" value="1"/>
</dbReference>
<name>A0A183LF20_9TREM</name>
<organism evidence="2 3">
    <name type="scientific">Schistosoma margrebowiei</name>
    <dbReference type="NCBI Taxonomy" id="48269"/>
    <lineage>
        <taxon>Eukaryota</taxon>
        <taxon>Metazoa</taxon>
        <taxon>Spiralia</taxon>
        <taxon>Lophotrochozoa</taxon>
        <taxon>Platyhelminthes</taxon>
        <taxon>Trematoda</taxon>
        <taxon>Digenea</taxon>
        <taxon>Strigeidida</taxon>
        <taxon>Schistosomatoidea</taxon>
        <taxon>Schistosomatidae</taxon>
        <taxon>Schistosoma</taxon>
    </lineage>
</organism>
<dbReference type="SMART" id="SM00175">
    <property type="entry name" value="RAB"/>
    <property type="match status" value="1"/>
</dbReference>
<protein>
    <submittedName>
        <fullName evidence="2">Uncharacterized protein</fullName>
    </submittedName>
</protein>
<dbReference type="STRING" id="48269.A0A183LF20"/>
<dbReference type="SUPFAM" id="SSF52540">
    <property type="entry name" value="P-loop containing nucleoside triphosphate hydrolases"/>
    <property type="match status" value="1"/>
</dbReference>
<dbReference type="PANTHER" id="PTHR47027:SF25">
    <property type="entry name" value="REVERSE TRANSCRIPTASE DOMAIN-CONTAINING PROTEIN"/>
    <property type="match status" value="1"/>
</dbReference>
<feature type="region of interest" description="Disordered" evidence="1">
    <location>
        <begin position="280"/>
        <end position="305"/>
    </location>
</feature>
<proteinExistence type="predicted"/>
<dbReference type="Gene3D" id="3.40.50.300">
    <property type="entry name" value="P-loop containing nucleotide triphosphate hydrolases"/>
    <property type="match status" value="2"/>
</dbReference>
<dbReference type="EMBL" id="UZAI01000602">
    <property type="protein sequence ID" value="VDO54781.1"/>
    <property type="molecule type" value="Genomic_DNA"/>
</dbReference>
<reference evidence="2 3" key="1">
    <citation type="submission" date="2018-11" db="EMBL/GenBank/DDBJ databases">
        <authorList>
            <consortium name="Pathogen Informatics"/>
        </authorList>
    </citation>
    <scope>NUCLEOTIDE SEQUENCE [LARGE SCALE GENOMIC DNA]</scope>
    <source>
        <strain evidence="2 3">Zambia</strain>
    </source>
</reference>
<feature type="compositionally biased region" description="Polar residues" evidence="1">
    <location>
        <begin position="290"/>
        <end position="305"/>
    </location>
</feature>
<dbReference type="InterPro" id="IPR001806">
    <property type="entry name" value="Small_GTPase"/>
</dbReference>
<dbReference type="Proteomes" id="UP000277204">
    <property type="component" value="Unassembled WGS sequence"/>
</dbReference>
<keyword evidence="3" id="KW-1185">Reference proteome</keyword>
<dbReference type="GO" id="GO:0003924">
    <property type="term" value="F:GTPase activity"/>
    <property type="evidence" value="ECO:0007669"/>
    <property type="project" value="InterPro"/>
</dbReference>
<dbReference type="InterPro" id="IPR027417">
    <property type="entry name" value="P-loop_NTPase"/>
</dbReference>
<evidence type="ECO:0000313" key="3">
    <source>
        <dbReference type="Proteomes" id="UP000277204"/>
    </source>
</evidence>
<evidence type="ECO:0000313" key="2">
    <source>
        <dbReference type="EMBL" id="VDO54781.1"/>
    </source>
</evidence>
<dbReference type="GO" id="GO:0005525">
    <property type="term" value="F:GTP binding"/>
    <property type="evidence" value="ECO:0007669"/>
    <property type="project" value="InterPro"/>
</dbReference>
<dbReference type="Pfam" id="PF00071">
    <property type="entry name" value="Ras"/>
    <property type="match status" value="1"/>
</dbReference>
<gene>
    <name evidence="2" type="ORF">SMRZ_LOCUS2395</name>
</gene>
<evidence type="ECO:0000256" key="1">
    <source>
        <dbReference type="SAM" id="MobiDB-lite"/>
    </source>
</evidence>
<sequence>MVASDQLLVHTPFVPSGYWSPCAPMVWNEGFSTPLCVLSMSTNPVKAPDTRFSSSQFRKQHPCHEKASWMSEINANIQSNNNNNILIILVGNKLDEERNRMVSKKEGERLAQVNEYYFKCGIQWTFGMQLDDLDFADDLALLSQTQQQMQEKTISVAAVSTAVGLNIHKEKSKILRCNTACTNPITIDRENLEDVKTFTYLGSIIDEHGGSDADMKARQTDALFWETSAKTGANVDSMFHCIAERLLEIQTSICTISPTNSTQQSNGYSTTINEIHNSISSNQSSKSQSFKLNHSTKPLRTCCSS</sequence>
<dbReference type="AlphaFoldDB" id="A0A183LF20"/>